<evidence type="ECO:0000313" key="9">
    <source>
        <dbReference type="EMBL" id="KIQ02929.1"/>
    </source>
</evidence>
<evidence type="ECO:0000256" key="6">
    <source>
        <dbReference type="ARBA" id="ARBA00022989"/>
    </source>
</evidence>
<keyword evidence="6 8" id="KW-1133">Transmembrane helix</keyword>
<dbReference type="CDD" id="cd06550">
    <property type="entry name" value="TM_ABC_iron-siderophores_like"/>
    <property type="match status" value="1"/>
</dbReference>
<gene>
    <name evidence="9" type="ORF">RU07_10105</name>
</gene>
<feature type="transmembrane region" description="Helical" evidence="8">
    <location>
        <begin position="263"/>
        <end position="289"/>
    </location>
</feature>
<feature type="transmembrane region" description="Helical" evidence="8">
    <location>
        <begin position="172"/>
        <end position="195"/>
    </location>
</feature>
<dbReference type="AlphaFoldDB" id="A0A0D0KWY8"/>
<evidence type="ECO:0000256" key="1">
    <source>
        <dbReference type="ARBA" id="ARBA00004651"/>
    </source>
</evidence>
<dbReference type="InterPro" id="IPR037294">
    <property type="entry name" value="ABC_BtuC-like"/>
</dbReference>
<feature type="transmembrane region" description="Helical" evidence="8">
    <location>
        <begin position="138"/>
        <end position="160"/>
    </location>
</feature>
<comment type="similarity">
    <text evidence="2">Belongs to the binding-protein-dependent transport system permease family. FecCD subfamily.</text>
</comment>
<reference evidence="9 10" key="1">
    <citation type="submission" date="2014-12" db="EMBL/GenBank/DDBJ databases">
        <title>16Stimator: statistical estimation of ribosomal gene copy numbers from draft genome assemblies.</title>
        <authorList>
            <person name="Perisin M.A."/>
            <person name="Vetter M."/>
            <person name="Gilbert J.A."/>
            <person name="Bergelson J."/>
        </authorList>
    </citation>
    <scope>NUCLEOTIDE SEQUENCE [LARGE SCALE GENOMIC DNA]</scope>
    <source>
        <strain evidence="9 10">MEJ076</strain>
    </source>
</reference>
<sequence length="363" mass="37080">MSTLAMSEVAVPVAGDRSRKGAITLVALCVFLVFACFVSLASGPTGVGLHELVLYFTGHAQTMEPRDRVILEAVRLPRTGLGLMIGASLAVSGAMMQGLFRNPLADPGLVGITSGAALFAVAALALGGSLLAPLSVVFGAHFLPLMAFMGGLLNTMLLYMIATRNGTTSTSVLILAGIALAALSAALMGLMIFMADDRALRDITFWSLGSLGGATPLKIWTTLPFFLVIVVSMPFVSKGLDALILGDAAAFHMGIPVQRLKRLVIVAVAAACGASVAAAGSIGFVGIVVPHLLRLVIGSSHRFLLPASAIGGAGLLLLADSFARTVAAPAELPIGVVTALIGAPVFLFLLLGRGNGLGLRNAS</sequence>
<protein>
    <submittedName>
        <fullName evidence="9">Iron ABC transporter</fullName>
    </submittedName>
</protein>
<dbReference type="Gene3D" id="1.10.3470.10">
    <property type="entry name" value="ABC transporter involved in vitamin B12 uptake, BtuC"/>
    <property type="match status" value="1"/>
</dbReference>
<comment type="caution">
    <text evidence="9">The sequence shown here is derived from an EMBL/GenBank/DDBJ whole genome shotgun (WGS) entry which is preliminary data.</text>
</comment>
<feature type="transmembrane region" description="Helical" evidence="8">
    <location>
        <begin position="331"/>
        <end position="351"/>
    </location>
</feature>
<keyword evidence="3" id="KW-0813">Transport</keyword>
<dbReference type="GO" id="GO:0033214">
    <property type="term" value="P:siderophore-iron import into cell"/>
    <property type="evidence" value="ECO:0007669"/>
    <property type="project" value="TreeGrafter"/>
</dbReference>
<proteinExistence type="inferred from homology"/>
<keyword evidence="7 8" id="KW-0472">Membrane</keyword>
<evidence type="ECO:0000256" key="2">
    <source>
        <dbReference type="ARBA" id="ARBA00007935"/>
    </source>
</evidence>
<evidence type="ECO:0000256" key="7">
    <source>
        <dbReference type="ARBA" id="ARBA00023136"/>
    </source>
</evidence>
<evidence type="ECO:0000256" key="5">
    <source>
        <dbReference type="ARBA" id="ARBA00022692"/>
    </source>
</evidence>
<feature type="transmembrane region" description="Helical" evidence="8">
    <location>
        <begin position="21"/>
        <end position="42"/>
    </location>
</feature>
<organism evidence="9 10">
    <name type="scientific">Agrobacterium tumefaciens</name>
    <dbReference type="NCBI Taxonomy" id="358"/>
    <lineage>
        <taxon>Bacteria</taxon>
        <taxon>Pseudomonadati</taxon>
        <taxon>Pseudomonadota</taxon>
        <taxon>Alphaproteobacteria</taxon>
        <taxon>Hyphomicrobiales</taxon>
        <taxon>Rhizobiaceae</taxon>
        <taxon>Rhizobium/Agrobacterium group</taxon>
        <taxon>Agrobacterium</taxon>
        <taxon>Agrobacterium tumefaciens complex</taxon>
    </lineage>
</organism>
<dbReference type="GO" id="GO:0022857">
    <property type="term" value="F:transmembrane transporter activity"/>
    <property type="evidence" value="ECO:0007669"/>
    <property type="project" value="InterPro"/>
</dbReference>
<dbReference type="InterPro" id="IPR000522">
    <property type="entry name" value="ABC_transptr_permease_BtuC"/>
</dbReference>
<dbReference type="FunFam" id="1.10.3470.10:FF:000001">
    <property type="entry name" value="Vitamin B12 ABC transporter permease BtuC"/>
    <property type="match status" value="1"/>
</dbReference>
<dbReference type="SUPFAM" id="SSF81345">
    <property type="entry name" value="ABC transporter involved in vitamin B12 uptake, BtuC"/>
    <property type="match status" value="1"/>
</dbReference>
<evidence type="ECO:0000256" key="3">
    <source>
        <dbReference type="ARBA" id="ARBA00022448"/>
    </source>
</evidence>
<evidence type="ECO:0000256" key="8">
    <source>
        <dbReference type="SAM" id="Phobius"/>
    </source>
</evidence>
<comment type="subcellular location">
    <subcellularLocation>
        <location evidence="1">Cell membrane</location>
        <topology evidence="1">Multi-pass membrane protein</topology>
    </subcellularLocation>
</comment>
<dbReference type="PANTHER" id="PTHR30472:SF25">
    <property type="entry name" value="ABC TRANSPORTER PERMEASE PROTEIN MJ0876-RELATED"/>
    <property type="match status" value="1"/>
</dbReference>
<feature type="transmembrane region" description="Helical" evidence="8">
    <location>
        <begin position="81"/>
        <end position="100"/>
    </location>
</feature>
<dbReference type="EMBL" id="JXQV01000009">
    <property type="protein sequence ID" value="KIQ02929.1"/>
    <property type="molecule type" value="Genomic_DNA"/>
</dbReference>
<evidence type="ECO:0000313" key="10">
    <source>
        <dbReference type="Proteomes" id="UP000035017"/>
    </source>
</evidence>
<dbReference type="GO" id="GO:0005886">
    <property type="term" value="C:plasma membrane"/>
    <property type="evidence" value="ECO:0007669"/>
    <property type="project" value="UniProtKB-SubCell"/>
</dbReference>
<dbReference type="Proteomes" id="UP000035017">
    <property type="component" value="Unassembled WGS sequence"/>
</dbReference>
<feature type="transmembrane region" description="Helical" evidence="8">
    <location>
        <begin position="301"/>
        <end position="319"/>
    </location>
</feature>
<name>A0A0D0KWY8_AGRTU</name>
<feature type="transmembrane region" description="Helical" evidence="8">
    <location>
        <begin position="215"/>
        <end position="236"/>
    </location>
</feature>
<keyword evidence="5 8" id="KW-0812">Transmembrane</keyword>
<feature type="transmembrane region" description="Helical" evidence="8">
    <location>
        <begin position="109"/>
        <end position="132"/>
    </location>
</feature>
<dbReference type="Pfam" id="PF01032">
    <property type="entry name" value="FecCD"/>
    <property type="match status" value="1"/>
</dbReference>
<keyword evidence="4" id="KW-1003">Cell membrane</keyword>
<evidence type="ECO:0000256" key="4">
    <source>
        <dbReference type="ARBA" id="ARBA00022475"/>
    </source>
</evidence>
<accession>A0A0D0KWY8</accession>
<dbReference type="PANTHER" id="PTHR30472">
    <property type="entry name" value="FERRIC ENTEROBACTIN TRANSPORT SYSTEM PERMEASE PROTEIN"/>
    <property type="match status" value="1"/>
</dbReference>